<dbReference type="Proteomes" id="UP000501891">
    <property type="component" value="Chromosome"/>
</dbReference>
<sequence>MRGSIIAVILGAALALGPAAAKAAETLTFKADFWCPYNCTPGKKPEGYLLDILRAVYEPKGYTVTYELMPYQDAIEAARKGEITGVLGAARKDAPDLLLTRDSEGYTTYAFATAKGSGFKYAGPDSLKGKRFGAIQDYTYDDRIDAYIAANKGTPAITLVSGDTATKDLITQLAERKLDVIIEGDAVLEYSINLIGMGNLFDLSVASEGAPVYVALSPKHPKAQELLAMLETGVEELRKSGKLAEILKAYGLKDWKK</sequence>
<feature type="signal peptide" evidence="2">
    <location>
        <begin position="1"/>
        <end position="23"/>
    </location>
</feature>
<keyword evidence="5" id="KW-1185">Reference proteome</keyword>
<name>A0A858R3D0_9PROT</name>
<reference evidence="4" key="1">
    <citation type="submission" date="2020-04" db="EMBL/GenBank/DDBJ databases">
        <title>A desert anoxygenic phototrophic bacterium fixes CO2 using RubisCO under aerobic conditions.</title>
        <authorList>
            <person name="Tang K."/>
        </authorList>
    </citation>
    <scope>NUCLEOTIDE SEQUENCE [LARGE SCALE GENOMIC DNA]</scope>
    <source>
        <strain evidence="4">MIMtkB3</strain>
    </source>
</reference>
<evidence type="ECO:0000313" key="4">
    <source>
        <dbReference type="EMBL" id="QJE71910.1"/>
    </source>
</evidence>
<evidence type="ECO:0000256" key="1">
    <source>
        <dbReference type="ARBA" id="ARBA00022729"/>
    </source>
</evidence>
<evidence type="ECO:0000259" key="3">
    <source>
        <dbReference type="Pfam" id="PF00497"/>
    </source>
</evidence>
<feature type="domain" description="Solute-binding protein family 3/N-terminal" evidence="3">
    <location>
        <begin position="35"/>
        <end position="251"/>
    </location>
</feature>
<keyword evidence="1 2" id="KW-0732">Signal</keyword>
<feature type="chain" id="PRO_5032773360" evidence="2">
    <location>
        <begin position="24"/>
        <end position="257"/>
    </location>
</feature>
<organism evidence="4 5">
    <name type="scientific">Aerophototrophica crusticola</name>
    <dbReference type="NCBI Taxonomy" id="1709002"/>
    <lineage>
        <taxon>Bacteria</taxon>
        <taxon>Pseudomonadati</taxon>
        <taxon>Pseudomonadota</taxon>
        <taxon>Alphaproteobacteria</taxon>
        <taxon>Rhodospirillales</taxon>
        <taxon>Rhodospirillaceae</taxon>
        <taxon>Aerophototrophica</taxon>
    </lineage>
</organism>
<dbReference type="Pfam" id="PF00497">
    <property type="entry name" value="SBP_bac_3"/>
    <property type="match status" value="1"/>
</dbReference>
<protein>
    <submittedName>
        <fullName evidence="4">Amino acid ABC transporter substrate-binding protein</fullName>
    </submittedName>
</protein>
<dbReference type="SUPFAM" id="SSF53850">
    <property type="entry name" value="Periplasmic binding protein-like II"/>
    <property type="match status" value="1"/>
</dbReference>
<evidence type="ECO:0000313" key="5">
    <source>
        <dbReference type="Proteomes" id="UP000501891"/>
    </source>
</evidence>
<dbReference type="KEGG" id="acru:HHL28_01205"/>
<dbReference type="PANTHER" id="PTHR35936">
    <property type="entry name" value="MEMBRANE-BOUND LYTIC MUREIN TRANSGLYCOSYLASE F"/>
    <property type="match status" value="1"/>
</dbReference>
<proteinExistence type="predicted"/>
<dbReference type="EMBL" id="CP051775">
    <property type="protein sequence ID" value="QJE71910.1"/>
    <property type="molecule type" value="Genomic_DNA"/>
</dbReference>
<dbReference type="Gene3D" id="3.40.190.10">
    <property type="entry name" value="Periplasmic binding protein-like II"/>
    <property type="match status" value="2"/>
</dbReference>
<dbReference type="AlphaFoldDB" id="A0A858R3D0"/>
<accession>A0A858R3D0</accession>
<gene>
    <name evidence="4" type="ORF">HHL28_01205</name>
</gene>
<dbReference type="InterPro" id="IPR001638">
    <property type="entry name" value="Solute-binding_3/MltF_N"/>
</dbReference>
<evidence type="ECO:0000256" key="2">
    <source>
        <dbReference type="SAM" id="SignalP"/>
    </source>
</evidence>
<dbReference type="PANTHER" id="PTHR35936:SF25">
    <property type="entry name" value="ABC TRANSPORTER SUBSTRATE-BINDING PROTEIN"/>
    <property type="match status" value="1"/>
</dbReference>